<dbReference type="OrthoDB" id="5671700at2"/>
<keyword evidence="5" id="KW-0804">Transcription</keyword>
<evidence type="ECO:0000256" key="2">
    <source>
        <dbReference type="ARBA" id="ARBA00022491"/>
    </source>
</evidence>
<keyword evidence="4" id="KW-0238">DNA-binding</keyword>
<evidence type="ECO:0000313" key="7">
    <source>
        <dbReference type="EMBL" id="SNW03042.1"/>
    </source>
</evidence>
<evidence type="ECO:0000256" key="4">
    <source>
        <dbReference type="ARBA" id="ARBA00023125"/>
    </source>
</evidence>
<evidence type="ECO:0000313" key="8">
    <source>
        <dbReference type="Proteomes" id="UP000215134"/>
    </source>
</evidence>
<dbReference type="EMBL" id="LT906479">
    <property type="protein sequence ID" value="SNW03042.1"/>
    <property type="molecule type" value="Genomic_DNA"/>
</dbReference>
<dbReference type="Gene3D" id="1.10.10.10">
    <property type="entry name" value="Winged helix-like DNA-binding domain superfamily/Winged helix DNA-binding domain"/>
    <property type="match status" value="1"/>
</dbReference>
<dbReference type="Pfam" id="PF03466">
    <property type="entry name" value="LysR_substrate"/>
    <property type="match status" value="1"/>
</dbReference>
<accession>A0A240C618</accession>
<dbReference type="InterPro" id="IPR005119">
    <property type="entry name" value="LysR_subst-bd"/>
</dbReference>
<dbReference type="SUPFAM" id="SSF46785">
    <property type="entry name" value="Winged helix' DNA-binding domain"/>
    <property type="match status" value="1"/>
</dbReference>
<dbReference type="InterPro" id="IPR036388">
    <property type="entry name" value="WH-like_DNA-bd_sf"/>
</dbReference>
<dbReference type="GeneID" id="75028238"/>
<dbReference type="AlphaFoldDB" id="A0A240C618"/>
<feature type="domain" description="HTH lysR-type" evidence="6">
    <location>
        <begin position="3"/>
        <end position="60"/>
    </location>
</feature>
<dbReference type="Proteomes" id="UP000215134">
    <property type="component" value="Chromosome 1"/>
</dbReference>
<keyword evidence="8" id="KW-1185">Reference proteome</keyword>
<evidence type="ECO:0000256" key="3">
    <source>
        <dbReference type="ARBA" id="ARBA00023015"/>
    </source>
</evidence>
<dbReference type="GO" id="GO:0006351">
    <property type="term" value="P:DNA-templated transcription"/>
    <property type="evidence" value="ECO:0007669"/>
    <property type="project" value="TreeGrafter"/>
</dbReference>
<keyword evidence="2" id="KW-0678">Repressor</keyword>
<protein>
    <submittedName>
        <fullName evidence="7">D-malate degradation protein R</fullName>
    </submittedName>
</protein>
<gene>
    <name evidence="7" type="primary">dmlR_20</name>
    <name evidence="7" type="ORF">SAMEA4384070_03093</name>
</gene>
<proteinExistence type="inferred from homology"/>
<dbReference type="GO" id="GO:0003700">
    <property type="term" value="F:DNA-binding transcription factor activity"/>
    <property type="evidence" value="ECO:0007669"/>
    <property type="project" value="InterPro"/>
</dbReference>
<organism evidence="7 8">
    <name type="scientific">Serratia ficaria</name>
    <dbReference type="NCBI Taxonomy" id="61651"/>
    <lineage>
        <taxon>Bacteria</taxon>
        <taxon>Pseudomonadati</taxon>
        <taxon>Pseudomonadota</taxon>
        <taxon>Gammaproteobacteria</taxon>
        <taxon>Enterobacterales</taxon>
        <taxon>Yersiniaceae</taxon>
        <taxon>Serratia</taxon>
    </lineage>
</organism>
<comment type="similarity">
    <text evidence="1">Belongs to the LysR transcriptional regulatory family.</text>
</comment>
<dbReference type="InterPro" id="IPR000847">
    <property type="entry name" value="LysR_HTH_N"/>
</dbReference>
<dbReference type="PANTHER" id="PTHR30537:SF5">
    <property type="entry name" value="HTH-TYPE TRANSCRIPTIONAL ACTIVATOR TTDR-RELATED"/>
    <property type="match status" value="1"/>
</dbReference>
<sequence length="306" mass="33602">MNDNFAAIPVFVAVVECGSFSAAGVRLGITKSAVSKRITQLESALGARLLHRTTRSLSLTEAGEQYFAYARSACAVAQEGEDALTRLQGRPRGMLRLSVPMVFGRLHVAPLIPRFLAACPDVEINMMMDDKLVDLIEGGYDLAIRIGSLADSSLVARRMAPCRSVLCAAPAYLERCGRPATPAQLSEHNCLFYSYFRAGSEWQFQGPDGAVRFQPRGNYQVNNSEALRDALLAGLGICQMPTFIVGEDLAQGRLVELLPAYRLPAHAIYAVYPERRHVPAKVLAFIDFLLSQFGGEEPYWDVRRAC</sequence>
<dbReference type="SUPFAM" id="SSF53850">
    <property type="entry name" value="Periplasmic binding protein-like II"/>
    <property type="match status" value="1"/>
</dbReference>
<evidence type="ECO:0000256" key="1">
    <source>
        <dbReference type="ARBA" id="ARBA00009437"/>
    </source>
</evidence>
<evidence type="ECO:0000259" key="6">
    <source>
        <dbReference type="PROSITE" id="PS50931"/>
    </source>
</evidence>
<dbReference type="PANTHER" id="PTHR30537">
    <property type="entry name" value="HTH-TYPE TRANSCRIPTIONAL REGULATOR"/>
    <property type="match status" value="1"/>
</dbReference>
<dbReference type="Pfam" id="PF00126">
    <property type="entry name" value="HTH_1"/>
    <property type="match status" value="1"/>
</dbReference>
<dbReference type="STRING" id="1411141.GCA_001590885_02448"/>
<dbReference type="KEGG" id="sfj:SAMEA4384070_3093"/>
<dbReference type="InterPro" id="IPR058163">
    <property type="entry name" value="LysR-type_TF_proteobact-type"/>
</dbReference>
<name>A0A240C618_SERFI</name>
<dbReference type="FunFam" id="3.40.190.290:FF:000001">
    <property type="entry name" value="Transcriptional regulator, LysR family"/>
    <property type="match status" value="1"/>
</dbReference>
<keyword evidence="3" id="KW-0805">Transcription regulation</keyword>
<dbReference type="PROSITE" id="PS50931">
    <property type="entry name" value="HTH_LYSR"/>
    <property type="match status" value="1"/>
</dbReference>
<reference evidence="7 8" key="1">
    <citation type="submission" date="2017-06" db="EMBL/GenBank/DDBJ databases">
        <authorList>
            <consortium name="Pathogen Informatics"/>
        </authorList>
    </citation>
    <scope>NUCLEOTIDE SEQUENCE [LARGE SCALE GENOMIC DNA]</scope>
    <source>
        <strain evidence="7 8">NCTC12148</strain>
    </source>
</reference>
<dbReference type="GO" id="GO:0043565">
    <property type="term" value="F:sequence-specific DNA binding"/>
    <property type="evidence" value="ECO:0007669"/>
    <property type="project" value="TreeGrafter"/>
</dbReference>
<dbReference type="FunFam" id="1.10.10.10:FF:000001">
    <property type="entry name" value="LysR family transcriptional regulator"/>
    <property type="match status" value="1"/>
</dbReference>
<dbReference type="Gene3D" id="3.40.190.290">
    <property type="match status" value="1"/>
</dbReference>
<dbReference type="RefSeq" id="WP_061797349.1">
    <property type="nucleotide sequence ID" value="NZ_CABITV010000011.1"/>
</dbReference>
<evidence type="ECO:0000256" key="5">
    <source>
        <dbReference type="ARBA" id="ARBA00023163"/>
    </source>
</evidence>
<dbReference type="CDD" id="cd08422">
    <property type="entry name" value="PBP2_CrgA_like"/>
    <property type="match status" value="1"/>
</dbReference>
<dbReference type="InterPro" id="IPR036390">
    <property type="entry name" value="WH_DNA-bd_sf"/>
</dbReference>